<accession>A0ABN3P5Z0</accession>
<sequence length="68" mass="7513">MPPHGRWAARRATHVRNCDSDDLSQLRRTVADAHMRRNSGNGNRSRVVGAERPAPGVHRNGTHEPGLP</sequence>
<name>A0ABN3P5Z0_9MICO</name>
<dbReference type="EMBL" id="BAAARI010000001">
    <property type="protein sequence ID" value="GAA2567119.1"/>
    <property type="molecule type" value="Genomic_DNA"/>
</dbReference>
<feature type="region of interest" description="Disordered" evidence="1">
    <location>
        <begin position="35"/>
        <end position="68"/>
    </location>
</feature>
<reference evidence="2 3" key="1">
    <citation type="journal article" date="2019" name="Int. J. Syst. Evol. Microbiol.">
        <title>The Global Catalogue of Microorganisms (GCM) 10K type strain sequencing project: providing services to taxonomists for standard genome sequencing and annotation.</title>
        <authorList>
            <consortium name="The Broad Institute Genomics Platform"/>
            <consortium name="The Broad Institute Genome Sequencing Center for Infectious Disease"/>
            <person name="Wu L."/>
            <person name="Ma J."/>
        </authorList>
    </citation>
    <scope>NUCLEOTIDE SEQUENCE [LARGE SCALE GENOMIC DNA]</scope>
    <source>
        <strain evidence="2 3">JCM 16365</strain>
    </source>
</reference>
<protein>
    <submittedName>
        <fullName evidence="2">Uncharacterized protein</fullName>
    </submittedName>
</protein>
<organism evidence="2 3">
    <name type="scientific">Microbacterium binotii</name>
    <dbReference type="NCBI Taxonomy" id="462710"/>
    <lineage>
        <taxon>Bacteria</taxon>
        <taxon>Bacillati</taxon>
        <taxon>Actinomycetota</taxon>
        <taxon>Actinomycetes</taxon>
        <taxon>Micrococcales</taxon>
        <taxon>Microbacteriaceae</taxon>
        <taxon>Microbacterium</taxon>
    </lineage>
</organism>
<evidence type="ECO:0000313" key="2">
    <source>
        <dbReference type="EMBL" id="GAA2567119.1"/>
    </source>
</evidence>
<feature type="compositionally biased region" description="Low complexity" evidence="1">
    <location>
        <begin position="38"/>
        <end position="48"/>
    </location>
</feature>
<proteinExistence type="predicted"/>
<evidence type="ECO:0000256" key="1">
    <source>
        <dbReference type="SAM" id="MobiDB-lite"/>
    </source>
</evidence>
<comment type="caution">
    <text evidence="2">The sequence shown here is derived from an EMBL/GenBank/DDBJ whole genome shotgun (WGS) entry which is preliminary data.</text>
</comment>
<gene>
    <name evidence="2" type="ORF">GCM10009862_02280</name>
</gene>
<dbReference type="Proteomes" id="UP001500274">
    <property type="component" value="Unassembled WGS sequence"/>
</dbReference>
<keyword evidence="3" id="KW-1185">Reference proteome</keyword>
<evidence type="ECO:0000313" key="3">
    <source>
        <dbReference type="Proteomes" id="UP001500274"/>
    </source>
</evidence>